<organism evidence="3 4">
    <name type="scientific">Periconia macrospinosa</name>
    <dbReference type="NCBI Taxonomy" id="97972"/>
    <lineage>
        <taxon>Eukaryota</taxon>
        <taxon>Fungi</taxon>
        <taxon>Dikarya</taxon>
        <taxon>Ascomycota</taxon>
        <taxon>Pezizomycotina</taxon>
        <taxon>Dothideomycetes</taxon>
        <taxon>Pleosporomycetidae</taxon>
        <taxon>Pleosporales</taxon>
        <taxon>Massarineae</taxon>
        <taxon>Periconiaceae</taxon>
        <taxon>Periconia</taxon>
    </lineage>
</organism>
<name>A0A2V1D891_9PLEO</name>
<dbReference type="Pfam" id="PF20411">
    <property type="entry name" value="DUF6697"/>
    <property type="match status" value="1"/>
</dbReference>
<proteinExistence type="predicted"/>
<evidence type="ECO:0000259" key="2">
    <source>
        <dbReference type="Pfam" id="PF20411"/>
    </source>
</evidence>
<dbReference type="OrthoDB" id="5427977at2759"/>
<dbReference type="InterPro" id="IPR046520">
    <property type="entry name" value="DUF6697"/>
</dbReference>
<sequence length="527" mass="58885">MNPHANTFSPQMSVDSRSQSNDELGALSKVKDSLDSITENLTRSQVSIQSDLEDLKNTIEYLVTFAGMVMNGDVDTTASPILKHRASKFKDNLEGILNDARSLSMGSNLDGANDHQAATCNVSVPPHLRKSNGVSTCSHARNDSVMSPDLTKDNGDSTRSHIRNDSLMSSTVPEVDNNDDTEALKPLPIPPNDGDNDVDIDALKQFASPPNDSTATSSISSFQTLTPPTGLTLGSANAFAWKPHFLTTLPPLTGSVTQHIPISNIAGIKRADFTALFRGAIEWSPGLFFIPPSHGVTPLSNRCYYLLHEDLEPFAPSSLGKHGAKIVPIFNPENPEDAFNLPDKYGSYSDDTPLFIAKRNVRGEEIIYYYGHYSQTRWSDKIDYDRMLKSIPVSVREHWAKKLSDAEKRPEWLTEELVKHFWPKPEYEGGVCDLVIGDEKADGEKLRSVQKAEKDLKSYMKSLQTWEMEKKFRLETNVLNEPFIMQSFERADADQPPPLRFYAEYLECVNWDPAFYKMVSRDNTLTL</sequence>
<feature type="compositionally biased region" description="Basic and acidic residues" evidence="1">
    <location>
        <begin position="150"/>
        <end position="164"/>
    </location>
</feature>
<accession>A0A2V1D891</accession>
<evidence type="ECO:0000256" key="1">
    <source>
        <dbReference type="SAM" id="MobiDB-lite"/>
    </source>
</evidence>
<dbReference type="AlphaFoldDB" id="A0A2V1D891"/>
<dbReference type="EMBL" id="KZ805543">
    <property type="protein sequence ID" value="PVH94261.1"/>
    <property type="molecule type" value="Genomic_DNA"/>
</dbReference>
<evidence type="ECO:0000313" key="3">
    <source>
        <dbReference type="EMBL" id="PVH94261.1"/>
    </source>
</evidence>
<evidence type="ECO:0000313" key="4">
    <source>
        <dbReference type="Proteomes" id="UP000244855"/>
    </source>
</evidence>
<dbReference type="Proteomes" id="UP000244855">
    <property type="component" value="Unassembled WGS sequence"/>
</dbReference>
<gene>
    <name evidence="3" type="ORF">DM02DRAFT_633858</name>
</gene>
<protein>
    <recommendedName>
        <fullName evidence="2">DUF6697 domain-containing protein</fullName>
    </recommendedName>
</protein>
<feature type="region of interest" description="Disordered" evidence="1">
    <location>
        <begin position="131"/>
        <end position="197"/>
    </location>
</feature>
<keyword evidence="4" id="KW-1185">Reference proteome</keyword>
<reference evidence="3 4" key="1">
    <citation type="journal article" date="2018" name="Sci. Rep.">
        <title>Comparative genomics provides insights into the lifestyle and reveals functional heterogeneity of dark septate endophytic fungi.</title>
        <authorList>
            <person name="Knapp D.G."/>
            <person name="Nemeth J.B."/>
            <person name="Barry K."/>
            <person name="Hainaut M."/>
            <person name="Henrissat B."/>
            <person name="Johnson J."/>
            <person name="Kuo A."/>
            <person name="Lim J.H.P."/>
            <person name="Lipzen A."/>
            <person name="Nolan M."/>
            <person name="Ohm R.A."/>
            <person name="Tamas L."/>
            <person name="Grigoriev I.V."/>
            <person name="Spatafora J.W."/>
            <person name="Nagy L.G."/>
            <person name="Kovacs G.M."/>
        </authorList>
    </citation>
    <scope>NUCLEOTIDE SEQUENCE [LARGE SCALE GENOMIC DNA]</scope>
    <source>
        <strain evidence="3 4">DSE2036</strain>
    </source>
</reference>
<feature type="region of interest" description="Disordered" evidence="1">
    <location>
        <begin position="1"/>
        <end position="21"/>
    </location>
</feature>
<feature type="domain" description="DUF6697" evidence="2">
    <location>
        <begin position="285"/>
        <end position="520"/>
    </location>
</feature>